<evidence type="ECO:0000313" key="2">
    <source>
        <dbReference type="EMBL" id="ERK60210.1"/>
    </source>
</evidence>
<dbReference type="Proteomes" id="UP000016637">
    <property type="component" value="Unassembled WGS sequence"/>
</dbReference>
<proteinExistence type="predicted"/>
<dbReference type="eggNOG" id="ENOG503051X">
    <property type="taxonomic scope" value="Bacteria"/>
</dbReference>
<organism evidence="2 3">
    <name type="scientific">Gemella bergeri ATCC 700627</name>
    <dbReference type="NCBI Taxonomy" id="1321820"/>
    <lineage>
        <taxon>Bacteria</taxon>
        <taxon>Bacillati</taxon>
        <taxon>Bacillota</taxon>
        <taxon>Bacilli</taxon>
        <taxon>Bacillales</taxon>
        <taxon>Gemellaceae</taxon>
        <taxon>Gemella</taxon>
    </lineage>
</organism>
<gene>
    <name evidence="2" type="ORF">HMPREF1983_00311</name>
</gene>
<dbReference type="EMBL" id="AWVP01000016">
    <property type="protein sequence ID" value="ERK60210.1"/>
    <property type="molecule type" value="Genomic_DNA"/>
</dbReference>
<evidence type="ECO:0000313" key="3">
    <source>
        <dbReference type="Proteomes" id="UP000016637"/>
    </source>
</evidence>
<keyword evidence="1" id="KW-0812">Transmembrane</keyword>
<keyword evidence="3" id="KW-1185">Reference proteome</keyword>
<feature type="transmembrane region" description="Helical" evidence="1">
    <location>
        <begin position="6"/>
        <end position="25"/>
    </location>
</feature>
<dbReference type="InterPro" id="IPR009526">
    <property type="entry name" value="DUF1146"/>
</dbReference>
<dbReference type="Pfam" id="PF06612">
    <property type="entry name" value="DUF1146"/>
    <property type="match status" value="1"/>
</dbReference>
<reference evidence="2 3" key="1">
    <citation type="submission" date="2013-08" db="EMBL/GenBank/DDBJ databases">
        <authorList>
            <person name="Weinstock G."/>
            <person name="Sodergren E."/>
            <person name="Wylie T."/>
            <person name="Fulton L."/>
            <person name="Fulton R."/>
            <person name="Fronick C."/>
            <person name="O'Laughlin M."/>
            <person name="Godfrey J."/>
            <person name="Miner T."/>
            <person name="Herter B."/>
            <person name="Appelbaum E."/>
            <person name="Cordes M."/>
            <person name="Lek S."/>
            <person name="Wollam A."/>
            <person name="Pepin K.H."/>
            <person name="Palsikar V.B."/>
            <person name="Mitreva M."/>
            <person name="Wilson R.K."/>
        </authorList>
    </citation>
    <scope>NUCLEOTIDE SEQUENCE [LARGE SCALE GENOMIC DNA]</scope>
    <source>
        <strain evidence="2 3">ATCC 700627</strain>
    </source>
</reference>
<keyword evidence="1" id="KW-0472">Membrane</keyword>
<name>U2QBI3_9BACL</name>
<sequence>MNFIKLTLLFIMILVSNFSLLKLDFGKLFKKNSTKEIKILISLMSFAIGYLGYNAIMTIYELSLHLIK</sequence>
<feature type="transmembrane region" description="Helical" evidence="1">
    <location>
        <begin position="37"/>
        <end position="60"/>
    </location>
</feature>
<keyword evidence="1" id="KW-1133">Transmembrane helix</keyword>
<dbReference type="PATRIC" id="fig|1321820.3.peg.305"/>
<evidence type="ECO:0008006" key="4">
    <source>
        <dbReference type="Google" id="ProtNLM"/>
    </source>
</evidence>
<dbReference type="HOGENOM" id="CLU_2787941_0_0_9"/>
<accession>U2QBI3</accession>
<comment type="caution">
    <text evidence="2">The sequence shown here is derived from an EMBL/GenBank/DDBJ whole genome shotgun (WGS) entry which is preliminary data.</text>
</comment>
<protein>
    <recommendedName>
        <fullName evidence="4">DUF1146 domain-containing protein</fullName>
    </recommendedName>
</protein>
<dbReference type="RefSeq" id="WP_021752634.1">
    <property type="nucleotide sequence ID" value="NZ_KI271813.1"/>
</dbReference>
<dbReference type="AlphaFoldDB" id="U2QBI3"/>
<evidence type="ECO:0000256" key="1">
    <source>
        <dbReference type="SAM" id="Phobius"/>
    </source>
</evidence>